<keyword evidence="2" id="KW-0378">Hydrolase</keyword>
<organism evidence="2 3">
    <name type="scientific">Oricola thermophila</name>
    <dbReference type="NCBI Taxonomy" id="2742145"/>
    <lineage>
        <taxon>Bacteria</taxon>
        <taxon>Pseudomonadati</taxon>
        <taxon>Pseudomonadota</taxon>
        <taxon>Alphaproteobacteria</taxon>
        <taxon>Hyphomicrobiales</taxon>
        <taxon>Ahrensiaceae</taxon>
        <taxon>Oricola</taxon>
    </lineage>
</organism>
<dbReference type="Pfam" id="PF03372">
    <property type="entry name" value="Exo_endo_phos"/>
    <property type="match status" value="1"/>
</dbReference>
<dbReference type="KEGG" id="orm:HTY61_06455"/>
<dbReference type="SUPFAM" id="SSF56219">
    <property type="entry name" value="DNase I-like"/>
    <property type="match status" value="1"/>
</dbReference>
<evidence type="ECO:0000313" key="3">
    <source>
        <dbReference type="Proteomes" id="UP000509367"/>
    </source>
</evidence>
<dbReference type="Gene3D" id="3.60.10.10">
    <property type="entry name" value="Endonuclease/exonuclease/phosphatase"/>
    <property type="match status" value="1"/>
</dbReference>
<sequence length="310" mass="35006">MRIATFNVQNMRLRQVAGHPRLSGAKDHDAINEDIRDDFVLDPIDRLLTAAVLRRADADVVALQEVYDKETLDYFHENYLVARGMRPYEQRICLPGNDGRGYDVALMSRVELSDVISHAGVTAGELGIGNPPQRDENEPIFRRDCLSARVGPLTLYICHFKAPYPDPDDAWSARRLEALAVRRLIERQFSDPAAAMWIILGDLNEPLYETRRERAIAPLTDGFAVDLVKRHPTGRQWSYHLRDNDSYSRPDAMLASPALARAWPDAVPYYLREGLSRNARRYTGQRLPGVGEERPHASDHAALVIDLAGI</sequence>
<dbReference type="EMBL" id="CP054836">
    <property type="protein sequence ID" value="QKV20559.1"/>
    <property type="molecule type" value="Genomic_DNA"/>
</dbReference>
<keyword evidence="3" id="KW-1185">Reference proteome</keyword>
<dbReference type="Proteomes" id="UP000509367">
    <property type="component" value="Chromosome"/>
</dbReference>
<keyword evidence="2" id="KW-0255">Endonuclease</keyword>
<dbReference type="GO" id="GO:0004527">
    <property type="term" value="F:exonuclease activity"/>
    <property type="evidence" value="ECO:0007669"/>
    <property type="project" value="UniProtKB-KW"/>
</dbReference>
<protein>
    <submittedName>
        <fullName evidence="2">Endonuclease/exonuclease/phosphatase family protein</fullName>
    </submittedName>
</protein>
<keyword evidence="2" id="KW-0540">Nuclease</keyword>
<evidence type="ECO:0000259" key="1">
    <source>
        <dbReference type="Pfam" id="PF03372"/>
    </source>
</evidence>
<accession>A0A6N1VMZ1</accession>
<name>A0A6N1VMZ1_9HYPH</name>
<dbReference type="InterPro" id="IPR005135">
    <property type="entry name" value="Endo/exonuclease/phosphatase"/>
</dbReference>
<proteinExistence type="predicted"/>
<dbReference type="InterPro" id="IPR036691">
    <property type="entry name" value="Endo/exonu/phosph_ase_sf"/>
</dbReference>
<keyword evidence="2" id="KW-0269">Exonuclease</keyword>
<dbReference type="AlphaFoldDB" id="A0A6N1VMZ1"/>
<gene>
    <name evidence="2" type="ORF">HTY61_06455</name>
</gene>
<reference evidence="2 3" key="1">
    <citation type="submission" date="2020-06" db="EMBL/GenBank/DDBJ databases">
        <title>Oricola thermophila sp. nov. isolated from a tidal sediments.</title>
        <authorList>
            <person name="Kwon K.K."/>
            <person name="Yang S.-H."/>
            <person name="Park M.-J."/>
        </authorList>
    </citation>
    <scope>NUCLEOTIDE SEQUENCE [LARGE SCALE GENOMIC DNA]</scope>
    <source>
        <strain evidence="2 3">MEBiC13590</strain>
    </source>
</reference>
<evidence type="ECO:0000313" key="2">
    <source>
        <dbReference type="EMBL" id="QKV20559.1"/>
    </source>
</evidence>
<dbReference type="GO" id="GO:0004519">
    <property type="term" value="F:endonuclease activity"/>
    <property type="evidence" value="ECO:0007669"/>
    <property type="project" value="UniProtKB-KW"/>
</dbReference>
<feature type="domain" description="Endonuclease/exonuclease/phosphatase" evidence="1">
    <location>
        <begin position="4"/>
        <end position="300"/>
    </location>
</feature>